<feature type="region of interest" description="Disordered" evidence="1">
    <location>
        <begin position="160"/>
        <end position="180"/>
    </location>
</feature>
<reference evidence="3" key="1">
    <citation type="journal article" date="2017" name="Nat. Ecol. Evol.">
        <title>Genome expansion and lineage-specific genetic innovations in the forest pathogenic fungi Armillaria.</title>
        <authorList>
            <person name="Sipos G."/>
            <person name="Prasanna A.N."/>
            <person name="Walter M.C."/>
            <person name="O'Connor E."/>
            <person name="Balint B."/>
            <person name="Krizsan K."/>
            <person name="Kiss B."/>
            <person name="Hess J."/>
            <person name="Varga T."/>
            <person name="Slot J."/>
            <person name="Riley R."/>
            <person name="Boka B."/>
            <person name="Rigling D."/>
            <person name="Barry K."/>
            <person name="Lee J."/>
            <person name="Mihaltcheva S."/>
            <person name="LaButti K."/>
            <person name="Lipzen A."/>
            <person name="Waldron R."/>
            <person name="Moloney N.M."/>
            <person name="Sperisen C."/>
            <person name="Kredics L."/>
            <person name="Vagvoelgyi C."/>
            <person name="Patrignani A."/>
            <person name="Fitzpatrick D."/>
            <person name="Nagy I."/>
            <person name="Doyle S."/>
            <person name="Anderson J.B."/>
            <person name="Grigoriev I.V."/>
            <person name="Gueldener U."/>
            <person name="Muensterkoetter M."/>
            <person name="Nagy L.G."/>
        </authorList>
    </citation>
    <scope>NUCLEOTIDE SEQUENCE [LARGE SCALE GENOMIC DNA]</scope>
    <source>
        <strain evidence="3">28-4</strain>
    </source>
</reference>
<gene>
    <name evidence="2" type="ORF">ARMSODRAFT_211679</name>
</gene>
<evidence type="ECO:0000313" key="3">
    <source>
        <dbReference type="Proteomes" id="UP000218334"/>
    </source>
</evidence>
<evidence type="ECO:0000313" key="2">
    <source>
        <dbReference type="EMBL" id="PBK68235.1"/>
    </source>
</evidence>
<dbReference type="Proteomes" id="UP000218334">
    <property type="component" value="Unassembled WGS sequence"/>
</dbReference>
<organism evidence="2 3">
    <name type="scientific">Armillaria solidipes</name>
    <dbReference type="NCBI Taxonomy" id="1076256"/>
    <lineage>
        <taxon>Eukaryota</taxon>
        <taxon>Fungi</taxon>
        <taxon>Dikarya</taxon>
        <taxon>Basidiomycota</taxon>
        <taxon>Agaricomycotina</taxon>
        <taxon>Agaricomycetes</taxon>
        <taxon>Agaricomycetidae</taxon>
        <taxon>Agaricales</taxon>
        <taxon>Marasmiineae</taxon>
        <taxon>Physalacriaceae</taxon>
        <taxon>Armillaria</taxon>
    </lineage>
</organism>
<name>A0A2H3BBK3_9AGAR</name>
<accession>A0A2H3BBK3</accession>
<evidence type="ECO:0000256" key="1">
    <source>
        <dbReference type="SAM" id="MobiDB-lite"/>
    </source>
</evidence>
<sequence>MHPSNDQRKVLAKPGIHIASKFESGRRKKKNKKSEVVCCVQVENNRFFRSLAVQAMPSEAGVARGIGSITRLLTSYSVRGIRSEKFARTPGNSPKCLSHNSGFLPRQNLLHFYAETGVLLVSFKRLTKTGILSASFKRLNASTRLCMCCGLTRTRYRAQSDAETTSLPKESRVHTSRVGA</sequence>
<proteinExistence type="predicted"/>
<protein>
    <submittedName>
        <fullName evidence="2">Uncharacterized protein</fullName>
    </submittedName>
</protein>
<keyword evidence="3" id="KW-1185">Reference proteome</keyword>
<dbReference type="EMBL" id="KZ293433">
    <property type="protein sequence ID" value="PBK68235.1"/>
    <property type="molecule type" value="Genomic_DNA"/>
</dbReference>
<dbReference type="AlphaFoldDB" id="A0A2H3BBK3"/>